<sequence>MSKFVKEMVMQDIESRLDGTRDVLVVDSSRMDAISDNGFRQAMQEKNVHLLTVKNSLARKVLGEAGAALGEVLKGPSTLVWGGEDIVALSKEVTKWAKKIEPLQVKGASVEGQPLDTKGVEKLSKSPGRAELISQIAGLILSPGGQLAGALLGPGGKLAGCVKAVEEKAEA</sequence>
<dbReference type="AlphaFoldDB" id="A0A5C5XAT8"/>
<keyword evidence="8" id="KW-1185">Reference proteome</keyword>
<dbReference type="InterPro" id="IPR043141">
    <property type="entry name" value="Ribosomal_uL10-like_sf"/>
</dbReference>
<keyword evidence="4" id="KW-0687">Ribonucleoprotein</keyword>
<dbReference type="CDD" id="cd05797">
    <property type="entry name" value="Ribosomal_L10"/>
    <property type="match status" value="1"/>
</dbReference>
<dbReference type="Gene3D" id="6.10.250.290">
    <property type="match status" value="1"/>
</dbReference>
<evidence type="ECO:0000313" key="8">
    <source>
        <dbReference type="Proteomes" id="UP000316095"/>
    </source>
</evidence>
<evidence type="ECO:0000256" key="2">
    <source>
        <dbReference type="ARBA" id="ARBA00008889"/>
    </source>
</evidence>
<dbReference type="GO" id="GO:0005840">
    <property type="term" value="C:ribosome"/>
    <property type="evidence" value="ECO:0007669"/>
    <property type="project" value="UniProtKB-KW"/>
</dbReference>
<evidence type="ECO:0000256" key="3">
    <source>
        <dbReference type="ARBA" id="ARBA00022980"/>
    </source>
</evidence>
<dbReference type="EMBL" id="SJPG01000001">
    <property type="protein sequence ID" value="TWT59403.1"/>
    <property type="molecule type" value="Genomic_DNA"/>
</dbReference>
<organism evidence="7 8">
    <name type="scientific">Rubinisphaera italica</name>
    <dbReference type="NCBI Taxonomy" id="2527969"/>
    <lineage>
        <taxon>Bacteria</taxon>
        <taxon>Pseudomonadati</taxon>
        <taxon>Planctomycetota</taxon>
        <taxon>Planctomycetia</taxon>
        <taxon>Planctomycetales</taxon>
        <taxon>Planctomycetaceae</taxon>
        <taxon>Rubinisphaera</taxon>
    </lineage>
</organism>
<dbReference type="SUPFAM" id="SSF160369">
    <property type="entry name" value="Ribosomal protein L10-like"/>
    <property type="match status" value="1"/>
</dbReference>
<comment type="similarity">
    <text evidence="2">Belongs to the universal ribosomal protein uL10 family.</text>
</comment>
<dbReference type="GO" id="GO:1990904">
    <property type="term" value="C:ribonucleoprotein complex"/>
    <property type="evidence" value="ECO:0007669"/>
    <property type="project" value="UniProtKB-KW"/>
</dbReference>
<dbReference type="InterPro" id="IPR001790">
    <property type="entry name" value="Ribosomal_uL10"/>
</dbReference>
<evidence type="ECO:0000256" key="4">
    <source>
        <dbReference type="ARBA" id="ARBA00023274"/>
    </source>
</evidence>
<evidence type="ECO:0000256" key="1">
    <source>
        <dbReference type="ARBA" id="ARBA00002633"/>
    </source>
</evidence>
<gene>
    <name evidence="7" type="primary">rplJ</name>
    <name evidence="7" type="ORF">Pan54_01090</name>
</gene>
<name>A0A5C5XAT8_9PLAN</name>
<dbReference type="Pfam" id="PF00466">
    <property type="entry name" value="Ribosomal_L10"/>
    <property type="match status" value="1"/>
</dbReference>
<dbReference type="OrthoDB" id="278380at2"/>
<dbReference type="Proteomes" id="UP000316095">
    <property type="component" value="Unassembled WGS sequence"/>
</dbReference>
<dbReference type="NCBIfam" id="NF000955">
    <property type="entry name" value="PRK00099.1-1"/>
    <property type="match status" value="1"/>
</dbReference>
<dbReference type="InterPro" id="IPR047865">
    <property type="entry name" value="Ribosomal_uL10_bac_type"/>
</dbReference>
<reference evidence="7 8" key="1">
    <citation type="submission" date="2019-02" db="EMBL/GenBank/DDBJ databases">
        <title>Deep-cultivation of Planctomycetes and their phenomic and genomic characterization uncovers novel biology.</title>
        <authorList>
            <person name="Wiegand S."/>
            <person name="Jogler M."/>
            <person name="Boedeker C."/>
            <person name="Pinto D."/>
            <person name="Vollmers J."/>
            <person name="Rivas-Marin E."/>
            <person name="Kohn T."/>
            <person name="Peeters S.H."/>
            <person name="Heuer A."/>
            <person name="Rast P."/>
            <person name="Oberbeckmann S."/>
            <person name="Bunk B."/>
            <person name="Jeske O."/>
            <person name="Meyerdierks A."/>
            <person name="Storesund J.E."/>
            <person name="Kallscheuer N."/>
            <person name="Luecker S."/>
            <person name="Lage O.M."/>
            <person name="Pohl T."/>
            <person name="Merkel B.J."/>
            <person name="Hornburger P."/>
            <person name="Mueller R.-W."/>
            <person name="Bruemmer F."/>
            <person name="Labrenz M."/>
            <person name="Spormann A.M."/>
            <person name="Op Den Camp H."/>
            <person name="Overmann J."/>
            <person name="Amann R."/>
            <person name="Jetten M.S.M."/>
            <person name="Mascher T."/>
            <person name="Medema M.H."/>
            <person name="Devos D.P."/>
            <person name="Kaster A.-K."/>
            <person name="Ovreas L."/>
            <person name="Rohde M."/>
            <person name="Galperin M.Y."/>
            <person name="Jogler C."/>
        </authorList>
    </citation>
    <scope>NUCLEOTIDE SEQUENCE [LARGE SCALE GENOMIC DNA]</scope>
    <source>
        <strain evidence="7 8">Pan54</strain>
    </source>
</reference>
<keyword evidence="3 7" id="KW-0689">Ribosomal protein</keyword>
<protein>
    <recommendedName>
        <fullName evidence="5">Large ribosomal subunit protein uL10</fullName>
    </recommendedName>
    <alternativeName>
        <fullName evidence="6">50S ribosomal protein L10</fullName>
    </alternativeName>
</protein>
<dbReference type="Gene3D" id="3.30.70.1730">
    <property type="match status" value="1"/>
</dbReference>
<evidence type="ECO:0000256" key="6">
    <source>
        <dbReference type="ARBA" id="ARBA00035502"/>
    </source>
</evidence>
<comment type="caution">
    <text evidence="7">The sequence shown here is derived from an EMBL/GenBank/DDBJ whole genome shotgun (WGS) entry which is preliminary data.</text>
</comment>
<evidence type="ECO:0000313" key="7">
    <source>
        <dbReference type="EMBL" id="TWT59403.1"/>
    </source>
</evidence>
<comment type="function">
    <text evidence="1">Forms part of the ribosomal stalk, playing a central role in the interaction of the ribosome with GTP-bound translation factors.</text>
</comment>
<proteinExistence type="inferred from homology"/>
<accession>A0A5C5XAT8</accession>
<evidence type="ECO:0000256" key="5">
    <source>
        <dbReference type="ARBA" id="ARBA00035202"/>
    </source>
</evidence>
<dbReference type="RefSeq" id="WP_146501551.1">
    <property type="nucleotide sequence ID" value="NZ_SJPG01000001.1"/>
</dbReference>
<dbReference type="PANTHER" id="PTHR11560">
    <property type="entry name" value="39S RIBOSOMAL PROTEIN L10, MITOCHONDRIAL"/>
    <property type="match status" value="1"/>
</dbReference>